<sequence>MEILDAPQPNAAIDPNAVIYGGFWPRFGAMFIDGLVLAPISVGVMYFNVTSAKSSLLLAVVTLLTLAYKPIMEYVYGATLGKMALKLKVVDAQFEKAGLQEILLRNIFHIVPSLVTLFFTLDIYLSPEFEEINGFMEYSQYSGQFKSLQIMNFVSGLITIVDAIVLLADSRKRSLHDKIAQTYVIERQPSYAL</sequence>
<evidence type="ECO:0000256" key="1">
    <source>
        <dbReference type="ARBA" id="ARBA00004651"/>
    </source>
</evidence>
<evidence type="ECO:0000256" key="3">
    <source>
        <dbReference type="ARBA" id="ARBA00022692"/>
    </source>
</evidence>
<dbReference type="InterPro" id="IPR051791">
    <property type="entry name" value="Pra-immunoreactive"/>
</dbReference>
<evidence type="ECO:0000256" key="2">
    <source>
        <dbReference type="ARBA" id="ARBA00022475"/>
    </source>
</evidence>
<evidence type="ECO:0000313" key="8">
    <source>
        <dbReference type="EMBL" id="MFD1002175.1"/>
    </source>
</evidence>
<evidence type="ECO:0000256" key="5">
    <source>
        <dbReference type="ARBA" id="ARBA00023136"/>
    </source>
</evidence>
<keyword evidence="9" id="KW-1185">Reference proteome</keyword>
<protein>
    <submittedName>
        <fullName evidence="8">RDD family protein</fullName>
    </submittedName>
</protein>
<dbReference type="EMBL" id="JBHTKA010000008">
    <property type="protein sequence ID" value="MFD1002175.1"/>
    <property type="molecule type" value="Genomic_DNA"/>
</dbReference>
<keyword evidence="4 6" id="KW-1133">Transmembrane helix</keyword>
<keyword evidence="2" id="KW-1003">Cell membrane</keyword>
<keyword evidence="3 6" id="KW-0812">Transmembrane</keyword>
<dbReference type="Pfam" id="PF06271">
    <property type="entry name" value="RDD"/>
    <property type="match status" value="1"/>
</dbReference>
<name>A0ABW3K7C9_9BACT</name>
<evidence type="ECO:0000259" key="7">
    <source>
        <dbReference type="Pfam" id="PF06271"/>
    </source>
</evidence>
<comment type="subcellular location">
    <subcellularLocation>
        <location evidence="1">Cell membrane</location>
        <topology evidence="1">Multi-pass membrane protein</topology>
    </subcellularLocation>
</comment>
<comment type="caution">
    <text evidence="8">The sequence shown here is derived from an EMBL/GenBank/DDBJ whole genome shotgun (WGS) entry which is preliminary data.</text>
</comment>
<keyword evidence="5 6" id="KW-0472">Membrane</keyword>
<evidence type="ECO:0000256" key="6">
    <source>
        <dbReference type="SAM" id="Phobius"/>
    </source>
</evidence>
<evidence type="ECO:0000313" key="9">
    <source>
        <dbReference type="Proteomes" id="UP001597112"/>
    </source>
</evidence>
<accession>A0ABW3K7C9</accession>
<proteinExistence type="predicted"/>
<gene>
    <name evidence="8" type="ORF">ACFQ21_22815</name>
</gene>
<dbReference type="Proteomes" id="UP001597112">
    <property type="component" value="Unassembled WGS sequence"/>
</dbReference>
<dbReference type="PANTHER" id="PTHR36115">
    <property type="entry name" value="PROLINE-RICH ANTIGEN HOMOLOG-RELATED"/>
    <property type="match status" value="1"/>
</dbReference>
<reference evidence="9" key="1">
    <citation type="journal article" date="2019" name="Int. J. Syst. Evol. Microbiol.">
        <title>The Global Catalogue of Microorganisms (GCM) 10K type strain sequencing project: providing services to taxonomists for standard genome sequencing and annotation.</title>
        <authorList>
            <consortium name="The Broad Institute Genomics Platform"/>
            <consortium name="The Broad Institute Genome Sequencing Center for Infectious Disease"/>
            <person name="Wu L."/>
            <person name="Ma J."/>
        </authorList>
    </citation>
    <scope>NUCLEOTIDE SEQUENCE [LARGE SCALE GENOMIC DNA]</scope>
    <source>
        <strain evidence="9">CCUG 58938</strain>
    </source>
</reference>
<feature type="transmembrane region" description="Helical" evidence="6">
    <location>
        <begin position="55"/>
        <end position="76"/>
    </location>
</feature>
<dbReference type="RefSeq" id="WP_377583026.1">
    <property type="nucleotide sequence ID" value="NZ_JBHTKA010000008.1"/>
</dbReference>
<dbReference type="PANTHER" id="PTHR36115:SF4">
    <property type="entry name" value="MEMBRANE PROTEIN"/>
    <property type="match status" value="1"/>
</dbReference>
<organism evidence="8 9">
    <name type="scientific">Ohtaekwangia kribbensis</name>
    <dbReference type="NCBI Taxonomy" id="688913"/>
    <lineage>
        <taxon>Bacteria</taxon>
        <taxon>Pseudomonadati</taxon>
        <taxon>Bacteroidota</taxon>
        <taxon>Cytophagia</taxon>
        <taxon>Cytophagales</taxon>
        <taxon>Fulvivirgaceae</taxon>
        <taxon>Ohtaekwangia</taxon>
    </lineage>
</organism>
<evidence type="ECO:0000256" key="4">
    <source>
        <dbReference type="ARBA" id="ARBA00022989"/>
    </source>
</evidence>
<feature type="domain" description="RDD" evidence="7">
    <location>
        <begin position="20"/>
        <end position="180"/>
    </location>
</feature>
<feature type="transmembrane region" description="Helical" evidence="6">
    <location>
        <begin position="147"/>
        <end position="168"/>
    </location>
</feature>
<feature type="transmembrane region" description="Helical" evidence="6">
    <location>
        <begin position="27"/>
        <end position="49"/>
    </location>
</feature>
<dbReference type="InterPro" id="IPR010432">
    <property type="entry name" value="RDD"/>
</dbReference>